<dbReference type="SMART" id="SM00448">
    <property type="entry name" value="REC"/>
    <property type="match status" value="1"/>
</dbReference>
<dbReference type="InterPro" id="IPR050595">
    <property type="entry name" value="Bact_response_regulator"/>
</dbReference>
<dbReference type="RefSeq" id="WP_147150725.1">
    <property type="nucleotide sequence ID" value="NZ_BKAJ01000068.1"/>
</dbReference>
<dbReference type="SUPFAM" id="SSF52172">
    <property type="entry name" value="CheY-like"/>
    <property type="match status" value="1"/>
</dbReference>
<name>A0A512NCE0_9HYPH</name>
<feature type="domain" description="Response regulatory" evidence="3">
    <location>
        <begin position="5"/>
        <end position="119"/>
    </location>
</feature>
<dbReference type="Pfam" id="PF00072">
    <property type="entry name" value="Response_reg"/>
    <property type="match status" value="1"/>
</dbReference>
<reference evidence="4 5" key="1">
    <citation type="submission" date="2019-07" db="EMBL/GenBank/DDBJ databases">
        <title>Whole genome shotgun sequence of Reyranella soli NBRC 108950.</title>
        <authorList>
            <person name="Hosoyama A."/>
            <person name="Uohara A."/>
            <person name="Ohji S."/>
            <person name="Ichikawa N."/>
        </authorList>
    </citation>
    <scope>NUCLEOTIDE SEQUENCE [LARGE SCALE GENOMIC DNA]</scope>
    <source>
        <strain evidence="4 5">NBRC 108950</strain>
    </source>
</reference>
<evidence type="ECO:0000256" key="1">
    <source>
        <dbReference type="ARBA" id="ARBA00022553"/>
    </source>
</evidence>
<dbReference type="PROSITE" id="PS50110">
    <property type="entry name" value="RESPONSE_REGULATORY"/>
    <property type="match status" value="1"/>
</dbReference>
<dbReference type="InterPro" id="IPR001789">
    <property type="entry name" value="Sig_transdc_resp-reg_receiver"/>
</dbReference>
<accession>A0A512NCE0</accession>
<dbReference type="PANTHER" id="PTHR44591:SF25">
    <property type="entry name" value="CHEMOTAXIS TWO-COMPONENT RESPONSE REGULATOR"/>
    <property type="match status" value="1"/>
</dbReference>
<dbReference type="InterPro" id="IPR011006">
    <property type="entry name" value="CheY-like_superfamily"/>
</dbReference>
<evidence type="ECO:0000259" key="3">
    <source>
        <dbReference type="PROSITE" id="PS50110"/>
    </source>
</evidence>
<keyword evidence="5" id="KW-1185">Reference proteome</keyword>
<gene>
    <name evidence="4" type="ORF">RSO01_37680</name>
</gene>
<protein>
    <recommendedName>
        <fullName evidence="3">Response regulatory domain-containing protein</fullName>
    </recommendedName>
</protein>
<evidence type="ECO:0000256" key="2">
    <source>
        <dbReference type="PROSITE-ProRule" id="PRU00169"/>
    </source>
</evidence>
<feature type="modified residue" description="4-aspartylphosphate" evidence="2">
    <location>
        <position position="54"/>
    </location>
</feature>
<proteinExistence type="predicted"/>
<evidence type="ECO:0000313" key="4">
    <source>
        <dbReference type="EMBL" id="GEP56602.1"/>
    </source>
</evidence>
<dbReference type="Gene3D" id="3.40.50.2300">
    <property type="match status" value="1"/>
</dbReference>
<dbReference type="GO" id="GO:0000160">
    <property type="term" value="P:phosphorelay signal transduction system"/>
    <property type="evidence" value="ECO:0007669"/>
    <property type="project" value="InterPro"/>
</dbReference>
<dbReference type="Proteomes" id="UP000321058">
    <property type="component" value="Unassembled WGS sequence"/>
</dbReference>
<dbReference type="AlphaFoldDB" id="A0A512NCE0"/>
<organism evidence="4 5">
    <name type="scientific">Reyranella soli</name>
    <dbReference type="NCBI Taxonomy" id="1230389"/>
    <lineage>
        <taxon>Bacteria</taxon>
        <taxon>Pseudomonadati</taxon>
        <taxon>Pseudomonadota</taxon>
        <taxon>Alphaproteobacteria</taxon>
        <taxon>Hyphomicrobiales</taxon>
        <taxon>Reyranellaceae</taxon>
        <taxon>Reyranella</taxon>
    </lineage>
</organism>
<keyword evidence="1 2" id="KW-0597">Phosphoprotein</keyword>
<evidence type="ECO:0000313" key="5">
    <source>
        <dbReference type="Proteomes" id="UP000321058"/>
    </source>
</evidence>
<comment type="caution">
    <text evidence="4">The sequence shown here is derived from an EMBL/GenBank/DDBJ whole genome shotgun (WGS) entry which is preliminary data.</text>
</comment>
<dbReference type="OrthoDB" id="9782655at2"/>
<sequence>MRRPLVAIVDDDEALCASLVDLMRSVGYRAESFFAAETLLTSPNRPFFDCIIADVRMPGMSGLDLVRKLKEEGASVPVIMVTALPDRQLDDQAISVGAQYLLGKPIETQTLLDCIERSLSSERAR</sequence>
<dbReference type="PANTHER" id="PTHR44591">
    <property type="entry name" value="STRESS RESPONSE REGULATOR PROTEIN 1"/>
    <property type="match status" value="1"/>
</dbReference>
<dbReference type="EMBL" id="BKAJ01000068">
    <property type="protein sequence ID" value="GEP56602.1"/>
    <property type="molecule type" value="Genomic_DNA"/>
</dbReference>